<evidence type="ECO:0000313" key="2">
    <source>
        <dbReference type="Proteomes" id="UP000826195"/>
    </source>
</evidence>
<proteinExistence type="predicted"/>
<dbReference type="Proteomes" id="UP000826195">
    <property type="component" value="Unassembled WGS sequence"/>
</dbReference>
<reference evidence="1 2" key="1">
    <citation type="journal article" date="2021" name="J. Hered.">
        <title>A chromosome-level genome assembly of the parasitoid wasp, Cotesia glomerata (Hymenoptera: Braconidae).</title>
        <authorList>
            <person name="Pinto B.J."/>
            <person name="Weis J.J."/>
            <person name="Gamble T."/>
            <person name="Ode P.J."/>
            <person name="Paul R."/>
            <person name="Zaspel J.M."/>
        </authorList>
    </citation>
    <scope>NUCLEOTIDE SEQUENCE [LARGE SCALE GENOMIC DNA]</scope>
    <source>
        <strain evidence="1">CgM1</strain>
    </source>
</reference>
<dbReference type="AlphaFoldDB" id="A0AAV7IPT8"/>
<comment type="caution">
    <text evidence="1">The sequence shown here is derived from an EMBL/GenBank/DDBJ whole genome shotgun (WGS) entry which is preliminary data.</text>
</comment>
<gene>
    <name evidence="1" type="ORF">KQX54_005142</name>
</gene>
<evidence type="ECO:0000313" key="1">
    <source>
        <dbReference type="EMBL" id="KAH0566884.1"/>
    </source>
</evidence>
<protein>
    <submittedName>
        <fullName evidence="1">Uncharacterized protein</fullName>
    </submittedName>
</protein>
<accession>A0AAV7IPT8</accession>
<organism evidence="1 2">
    <name type="scientific">Cotesia glomerata</name>
    <name type="common">Lepidopteran parasitic wasp</name>
    <name type="synonym">Apanteles glomeratus</name>
    <dbReference type="NCBI Taxonomy" id="32391"/>
    <lineage>
        <taxon>Eukaryota</taxon>
        <taxon>Metazoa</taxon>
        <taxon>Ecdysozoa</taxon>
        <taxon>Arthropoda</taxon>
        <taxon>Hexapoda</taxon>
        <taxon>Insecta</taxon>
        <taxon>Pterygota</taxon>
        <taxon>Neoptera</taxon>
        <taxon>Endopterygota</taxon>
        <taxon>Hymenoptera</taxon>
        <taxon>Apocrita</taxon>
        <taxon>Ichneumonoidea</taxon>
        <taxon>Braconidae</taxon>
        <taxon>Microgastrinae</taxon>
        <taxon>Cotesia</taxon>
    </lineage>
</organism>
<keyword evidence="2" id="KW-1185">Reference proteome</keyword>
<sequence>MSNWSTYPFEDGNRELLKCGHGPNKINVEIANTLEFSNAMNIMESKFTENNNVKEETITLLNVLKNNLITRQVISALHNETLIDVDVLEREPYAIYAKAKINVWNNNQSFGTIEFFVKFRNLSFAIIRQFISRSVNNIEVTLSNNRRTQLDYIIAVQDSFQIQAVQVHDIEGKVLKIQDFVCLLLPLTLQS</sequence>
<dbReference type="EMBL" id="JAHXZJ010000001">
    <property type="protein sequence ID" value="KAH0566884.1"/>
    <property type="molecule type" value="Genomic_DNA"/>
</dbReference>
<name>A0AAV7IPT8_COTGL</name>